<evidence type="ECO:0000256" key="1">
    <source>
        <dbReference type="SAM" id="MobiDB-lite"/>
    </source>
</evidence>
<dbReference type="InParanoid" id="A0A316YGU7"/>
<dbReference type="AlphaFoldDB" id="A0A316YGU7"/>
<proteinExistence type="predicted"/>
<evidence type="ECO:0000313" key="2">
    <source>
        <dbReference type="EMBL" id="PWN88074.1"/>
    </source>
</evidence>
<feature type="region of interest" description="Disordered" evidence="1">
    <location>
        <begin position="37"/>
        <end position="77"/>
    </location>
</feature>
<evidence type="ECO:0000313" key="3">
    <source>
        <dbReference type="Proteomes" id="UP000245768"/>
    </source>
</evidence>
<dbReference type="Proteomes" id="UP000245768">
    <property type="component" value="Unassembled WGS sequence"/>
</dbReference>
<feature type="compositionally biased region" description="Basic residues" evidence="1">
    <location>
        <begin position="44"/>
        <end position="59"/>
    </location>
</feature>
<sequence>MLMTLCNLASDLASSDLSTTVSDIVVDAVFGLTRQRAPRSPVSYRKRERSNSPRSHRTMAHTCTLIRPPAQPPTQAEGKKFYQVQLLLPFGSLRRKKREEYLE</sequence>
<keyword evidence="3" id="KW-1185">Reference proteome</keyword>
<dbReference type="EMBL" id="KZ819638">
    <property type="protein sequence ID" value="PWN88074.1"/>
    <property type="molecule type" value="Genomic_DNA"/>
</dbReference>
<dbReference type="GeneID" id="37044183"/>
<accession>A0A316YGU7</accession>
<gene>
    <name evidence="2" type="ORF">FA10DRAFT_268296</name>
</gene>
<name>A0A316YGU7_9BASI</name>
<reference evidence="2 3" key="1">
    <citation type="journal article" date="2018" name="Mol. Biol. Evol.">
        <title>Broad Genomic Sampling Reveals a Smut Pathogenic Ancestry of the Fungal Clade Ustilaginomycotina.</title>
        <authorList>
            <person name="Kijpornyongpan T."/>
            <person name="Mondo S.J."/>
            <person name="Barry K."/>
            <person name="Sandor L."/>
            <person name="Lee J."/>
            <person name="Lipzen A."/>
            <person name="Pangilinan J."/>
            <person name="LaButti K."/>
            <person name="Hainaut M."/>
            <person name="Henrissat B."/>
            <person name="Grigoriev I.V."/>
            <person name="Spatafora J.W."/>
            <person name="Aime M.C."/>
        </authorList>
    </citation>
    <scope>NUCLEOTIDE SEQUENCE [LARGE SCALE GENOMIC DNA]</scope>
    <source>
        <strain evidence="2 3">MCA 4198</strain>
    </source>
</reference>
<dbReference type="RefSeq" id="XP_025375272.1">
    <property type="nucleotide sequence ID" value="XM_025522267.1"/>
</dbReference>
<protein>
    <submittedName>
        <fullName evidence="2">Uncharacterized protein</fullName>
    </submittedName>
</protein>
<organism evidence="2 3">
    <name type="scientific">Acaromyces ingoldii</name>
    <dbReference type="NCBI Taxonomy" id="215250"/>
    <lineage>
        <taxon>Eukaryota</taxon>
        <taxon>Fungi</taxon>
        <taxon>Dikarya</taxon>
        <taxon>Basidiomycota</taxon>
        <taxon>Ustilaginomycotina</taxon>
        <taxon>Exobasidiomycetes</taxon>
        <taxon>Exobasidiales</taxon>
        <taxon>Cryptobasidiaceae</taxon>
        <taxon>Acaromyces</taxon>
    </lineage>
</organism>